<dbReference type="GO" id="GO:0016787">
    <property type="term" value="F:hydrolase activity"/>
    <property type="evidence" value="ECO:0007669"/>
    <property type="project" value="UniProtKB-KW"/>
</dbReference>
<dbReference type="PANTHER" id="PTHR18934:SF257">
    <property type="entry name" value="ATP-DEPENDENT RNA HELICASE DHX30"/>
    <property type="match status" value="1"/>
</dbReference>
<dbReference type="InterPro" id="IPR002464">
    <property type="entry name" value="DNA/RNA_helicase_DEAH_CS"/>
</dbReference>
<dbReference type="CDD" id="cd18791">
    <property type="entry name" value="SF2_C_RHA"/>
    <property type="match status" value="1"/>
</dbReference>
<dbReference type="Pfam" id="PF00270">
    <property type="entry name" value="DEAD"/>
    <property type="match status" value="1"/>
</dbReference>
<evidence type="ECO:0000256" key="3">
    <source>
        <dbReference type="ARBA" id="ARBA00022806"/>
    </source>
</evidence>
<dbReference type="PROSITE" id="PS00690">
    <property type="entry name" value="DEAH_ATP_HELICASE"/>
    <property type="match status" value="1"/>
</dbReference>
<reference evidence="7" key="1">
    <citation type="submission" date="2022-03" db="EMBL/GenBank/DDBJ databases">
        <authorList>
            <person name="Alioto T."/>
            <person name="Alioto T."/>
            <person name="Gomez Garrido J."/>
        </authorList>
    </citation>
    <scope>NUCLEOTIDE SEQUENCE</scope>
</reference>
<protein>
    <submittedName>
        <fullName evidence="7">ATP-dependent RNA helicase DHX30 isoform X3</fullName>
    </submittedName>
</protein>
<dbReference type="InterPro" id="IPR014001">
    <property type="entry name" value="Helicase_ATP-bd"/>
</dbReference>
<gene>
    <name evidence="7" type="ORF">PECUL_23A043731</name>
</gene>
<dbReference type="Proteomes" id="UP001295444">
    <property type="component" value="Chromosome 04"/>
</dbReference>
<name>A0AAD1RVP5_PELCU</name>
<keyword evidence="3 7" id="KW-0347">Helicase</keyword>
<feature type="domain" description="Helicase C-terminal" evidence="6">
    <location>
        <begin position="286"/>
        <end position="437"/>
    </location>
</feature>
<dbReference type="FunFam" id="3.40.50.300:FF:000414">
    <property type="entry name" value="ATP-dependent RNA helicase DHX30 isoform X1"/>
    <property type="match status" value="1"/>
</dbReference>
<keyword evidence="8" id="KW-1185">Reference proteome</keyword>
<dbReference type="SUPFAM" id="SSF52540">
    <property type="entry name" value="P-loop containing nucleoside triphosphate hydrolases"/>
    <property type="match status" value="1"/>
</dbReference>
<dbReference type="GO" id="GO:0003678">
    <property type="term" value="F:DNA helicase activity"/>
    <property type="evidence" value="ECO:0007669"/>
    <property type="project" value="TreeGrafter"/>
</dbReference>
<proteinExistence type="predicted"/>
<keyword evidence="2" id="KW-0378">Hydrolase</keyword>
<keyword evidence="4" id="KW-0067">ATP-binding</keyword>
<dbReference type="Pfam" id="PF00271">
    <property type="entry name" value="Helicase_C"/>
    <property type="match status" value="1"/>
</dbReference>
<evidence type="ECO:0000256" key="4">
    <source>
        <dbReference type="ARBA" id="ARBA00022840"/>
    </source>
</evidence>
<evidence type="ECO:0000259" key="5">
    <source>
        <dbReference type="PROSITE" id="PS51192"/>
    </source>
</evidence>
<dbReference type="EMBL" id="OW240915">
    <property type="protein sequence ID" value="CAH2281727.1"/>
    <property type="molecule type" value="Genomic_DNA"/>
</dbReference>
<dbReference type="InterPro" id="IPR001650">
    <property type="entry name" value="Helicase_C-like"/>
</dbReference>
<dbReference type="InterPro" id="IPR027417">
    <property type="entry name" value="P-loop_NTPase"/>
</dbReference>
<sequence length="437" mass="49400">MESSYTEEAEIPLQMYSTDDLDPAHDFCDPITGREYIPMSEQETSRISHTLEQLWRQREEQGPALQYLPADAQVETIVSAIEKHPVVVIAGDTGCGKTTRIPQYLLEDTILRGQGSHCNMIITQPRRISAVSVAHRVGHELGPGLRKNVGYQVRLESMLPPRGGALLFCTVGILLKKLQSNPTLVGVSHVLVDEVHERDVNTDFLLILLKRAQQLNPQLKVVLMSATGDNERISTYFSGCPIVRVPGFMYPVRENYLEDVMVMLGNSSYQPPEVEETEECAPDLDLISRLILHIDEHKPPGGILCFLPGWQEIRGVQQRLMESPKYQKDRHLILPVHSNIPMMDQQNIFQRPPVGVRKIVLATNIAETSVTIDDIVHVVDSGMQKEQRYDLKTKVPQLSSMWHIWCSEMDNNQIQINPSPYPHTLPELYTPPITHTT</sequence>
<feature type="domain" description="Helicase ATP-binding" evidence="5">
    <location>
        <begin position="78"/>
        <end position="246"/>
    </location>
</feature>
<dbReference type="GO" id="GO:0003724">
    <property type="term" value="F:RNA helicase activity"/>
    <property type="evidence" value="ECO:0007669"/>
    <property type="project" value="TreeGrafter"/>
</dbReference>
<organism evidence="7 8">
    <name type="scientific">Pelobates cultripes</name>
    <name type="common">Western spadefoot toad</name>
    <dbReference type="NCBI Taxonomy" id="61616"/>
    <lineage>
        <taxon>Eukaryota</taxon>
        <taxon>Metazoa</taxon>
        <taxon>Chordata</taxon>
        <taxon>Craniata</taxon>
        <taxon>Vertebrata</taxon>
        <taxon>Euteleostomi</taxon>
        <taxon>Amphibia</taxon>
        <taxon>Batrachia</taxon>
        <taxon>Anura</taxon>
        <taxon>Pelobatoidea</taxon>
        <taxon>Pelobatidae</taxon>
        <taxon>Pelobates</taxon>
    </lineage>
</organism>
<dbReference type="GO" id="GO:0005737">
    <property type="term" value="C:cytoplasm"/>
    <property type="evidence" value="ECO:0007669"/>
    <property type="project" value="TreeGrafter"/>
</dbReference>
<dbReference type="Gene3D" id="3.40.50.300">
    <property type="entry name" value="P-loop containing nucleotide triphosphate hydrolases"/>
    <property type="match status" value="2"/>
</dbReference>
<evidence type="ECO:0000256" key="1">
    <source>
        <dbReference type="ARBA" id="ARBA00022741"/>
    </source>
</evidence>
<dbReference type="PROSITE" id="PS51194">
    <property type="entry name" value="HELICASE_CTER"/>
    <property type="match status" value="1"/>
</dbReference>
<dbReference type="PROSITE" id="PS51192">
    <property type="entry name" value="HELICASE_ATP_BIND_1"/>
    <property type="match status" value="1"/>
</dbReference>
<dbReference type="AlphaFoldDB" id="A0AAD1RVP5"/>
<dbReference type="GO" id="GO:0005524">
    <property type="term" value="F:ATP binding"/>
    <property type="evidence" value="ECO:0007669"/>
    <property type="project" value="UniProtKB-KW"/>
</dbReference>
<evidence type="ECO:0000259" key="6">
    <source>
        <dbReference type="PROSITE" id="PS51194"/>
    </source>
</evidence>
<keyword evidence="1" id="KW-0547">Nucleotide-binding</keyword>
<dbReference type="SMART" id="SM00487">
    <property type="entry name" value="DEXDc"/>
    <property type="match status" value="1"/>
</dbReference>
<evidence type="ECO:0000313" key="8">
    <source>
        <dbReference type="Proteomes" id="UP001295444"/>
    </source>
</evidence>
<dbReference type="CDD" id="cd17976">
    <property type="entry name" value="DEXHc_DHX30"/>
    <property type="match status" value="1"/>
</dbReference>
<evidence type="ECO:0000313" key="7">
    <source>
        <dbReference type="EMBL" id="CAH2281727.1"/>
    </source>
</evidence>
<dbReference type="GO" id="GO:0005634">
    <property type="term" value="C:nucleus"/>
    <property type="evidence" value="ECO:0007669"/>
    <property type="project" value="TreeGrafter"/>
</dbReference>
<accession>A0AAD1RVP5</accession>
<dbReference type="PANTHER" id="PTHR18934">
    <property type="entry name" value="ATP-DEPENDENT RNA HELICASE"/>
    <property type="match status" value="1"/>
</dbReference>
<dbReference type="GO" id="GO:0002151">
    <property type="term" value="F:G-quadruplex RNA binding"/>
    <property type="evidence" value="ECO:0007669"/>
    <property type="project" value="TreeGrafter"/>
</dbReference>
<evidence type="ECO:0000256" key="2">
    <source>
        <dbReference type="ARBA" id="ARBA00022801"/>
    </source>
</evidence>
<dbReference type="InterPro" id="IPR011545">
    <property type="entry name" value="DEAD/DEAH_box_helicase_dom"/>
</dbReference>